<reference evidence="5 6" key="1">
    <citation type="submission" date="2023-07" db="EMBL/GenBank/DDBJ databases">
        <title>Genomic Encyclopedia of Type Strains, Phase IV (KMG-IV): sequencing the most valuable type-strain genomes for metagenomic binning, comparative biology and taxonomic classification.</title>
        <authorList>
            <person name="Goeker M."/>
        </authorList>
    </citation>
    <scope>NUCLEOTIDE SEQUENCE [LARGE SCALE GENOMIC DNA]</scope>
    <source>
        <strain evidence="5 6">DSM 19619</strain>
    </source>
</reference>
<dbReference type="InterPro" id="IPR036388">
    <property type="entry name" value="WH-like_DNA-bd_sf"/>
</dbReference>
<organism evidence="5 6">
    <name type="scientific">Labrys wisconsinensis</name>
    <dbReference type="NCBI Taxonomy" id="425677"/>
    <lineage>
        <taxon>Bacteria</taxon>
        <taxon>Pseudomonadati</taxon>
        <taxon>Pseudomonadota</taxon>
        <taxon>Alphaproteobacteria</taxon>
        <taxon>Hyphomicrobiales</taxon>
        <taxon>Xanthobacteraceae</taxon>
        <taxon>Labrys</taxon>
    </lineage>
</organism>
<dbReference type="PANTHER" id="PTHR30154:SF34">
    <property type="entry name" value="TRANSCRIPTIONAL REGULATOR AZLB"/>
    <property type="match status" value="1"/>
</dbReference>
<dbReference type="GO" id="GO:0003677">
    <property type="term" value="F:DNA binding"/>
    <property type="evidence" value="ECO:0007669"/>
    <property type="project" value="UniProtKB-KW"/>
</dbReference>
<evidence type="ECO:0000259" key="4">
    <source>
        <dbReference type="PROSITE" id="PS50956"/>
    </source>
</evidence>
<dbReference type="InterPro" id="IPR011008">
    <property type="entry name" value="Dimeric_a/b-barrel"/>
</dbReference>
<dbReference type="CDD" id="cd00090">
    <property type="entry name" value="HTH_ARSR"/>
    <property type="match status" value="1"/>
</dbReference>
<dbReference type="InterPro" id="IPR019888">
    <property type="entry name" value="Tscrpt_reg_AsnC-like"/>
</dbReference>
<feature type="domain" description="HTH asnC-type" evidence="4">
    <location>
        <begin position="9"/>
        <end position="70"/>
    </location>
</feature>
<dbReference type="InterPro" id="IPR019887">
    <property type="entry name" value="Tscrpt_reg_AsnC/Lrp_C"/>
</dbReference>
<evidence type="ECO:0000313" key="6">
    <source>
        <dbReference type="Proteomes" id="UP001242480"/>
    </source>
</evidence>
<comment type="caution">
    <text evidence="5">The sequence shown here is derived from an EMBL/GenBank/DDBJ whole genome shotgun (WGS) entry which is preliminary data.</text>
</comment>
<dbReference type="SUPFAM" id="SSF46785">
    <property type="entry name" value="Winged helix' DNA-binding domain"/>
    <property type="match status" value="1"/>
</dbReference>
<dbReference type="InterPro" id="IPR036390">
    <property type="entry name" value="WH_DNA-bd_sf"/>
</dbReference>
<dbReference type="InterPro" id="IPR019885">
    <property type="entry name" value="Tscrpt_reg_HTH_AsnC-type_CS"/>
</dbReference>
<dbReference type="Pfam" id="PF01037">
    <property type="entry name" value="AsnC_trans_reg"/>
    <property type="match status" value="1"/>
</dbReference>
<proteinExistence type="predicted"/>
<dbReference type="RefSeq" id="WP_307283119.1">
    <property type="nucleotide sequence ID" value="NZ_JAUSVX010000020.1"/>
</dbReference>
<keyword evidence="2 5" id="KW-0238">DNA-binding</keyword>
<dbReference type="SMART" id="SM00344">
    <property type="entry name" value="HTH_ASNC"/>
    <property type="match status" value="1"/>
</dbReference>
<dbReference type="PROSITE" id="PS00519">
    <property type="entry name" value="HTH_ASNC_1"/>
    <property type="match status" value="1"/>
</dbReference>
<evidence type="ECO:0000256" key="2">
    <source>
        <dbReference type="ARBA" id="ARBA00023125"/>
    </source>
</evidence>
<dbReference type="SUPFAM" id="SSF54909">
    <property type="entry name" value="Dimeric alpha+beta barrel"/>
    <property type="match status" value="1"/>
</dbReference>
<keyword evidence="3" id="KW-0804">Transcription</keyword>
<keyword evidence="6" id="KW-1185">Reference proteome</keyword>
<accession>A0ABU0JIH9</accession>
<gene>
    <name evidence="5" type="ORF">QO011_007125</name>
</gene>
<dbReference type="EMBL" id="JAUSVX010000020">
    <property type="protein sequence ID" value="MDQ0474086.1"/>
    <property type="molecule type" value="Genomic_DNA"/>
</dbReference>
<dbReference type="PROSITE" id="PS50956">
    <property type="entry name" value="HTH_ASNC_2"/>
    <property type="match status" value="1"/>
</dbReference>
<dbReference type="Gene3D" id="3.30.70.920">
    <property type="match status" value="1"/>
</dbReference>
<sequence>MTQAGETPVDEFDLKILQLVQLDNLMPQREISDRVGLSAPAVARRLQRLRATGIIRKDIAVVNERALGRPLTIVVEVTTENERLDLLDEMKKRFASCPQVQQCYYVTGETDFILIMNARDMDEYTSLTRQLFFEGGNVKSFRTCVAMEKVKVEGPIPL</sequence>
<dbReference type="InterPro" id="IPR011991">
    <property type="entry name" value="ArsR-like_HTH"/>
</dbReference>
<protein>
    <submittedName>
        <fullName evidence="5">DNA-binding Lrp family transcriptional regulator</fullName>
    </submittedName>
</protein>
<evidence type="ECO:0000256" key="1">
    <source>
        <dbReference type="ARBA" id="ARBA00023015"/>
    </source>
</evidence>
<evidence type="ECO:0000256" key="3">
    <source>
        <dbReference type="ARBA" id="ARBA00023163"/>
    </source>
</evidence>
<dbReference type="InterPro" id="IPR000485">
    <property type="entry name" value="AsnC-type_HTH_dom"/>
</dbReference>
<dbReference type="Proteomes" id="UP001242480">
    <property type="component" value="Unassembled WGS sequence"/>
</dbReference>
<keyword evidence="1" id="KW-0805">Transcription regulation</keyword>
<dbReference type="Gene3D" id="1.10.10.10">
    <property type="entry name" value="Winged helix-like DNA-binding domain superfamily/Winged helix DNA-binding domain"/>
    <property type="match status" value="1"/>
</dbReference>
<dbReference type="PANTHER" id="PTHR30154">
    <property type="entry name" value="LEUCINE-RESPONSIVE REGULATORY PROTEIN"/>
    <property type="match status" value="1"/>
</dbReference>
<dbReference type="Pfam" id="PF13412">
    <property type="entry name" value="HTH_24"/>
    <property type="match status" value="1"/>
</dbReference>
<name>A0ABU0JIH9_9HYPH</name>
<dbReference type="PRINTS" id="PR00033">
    <property type="entry name" value="HTHASNC"/>
</dbReference>
<evidence type="ECO:0000313" key="5">
    <source>
        <dbReference type="EMBL" id="MDQ0474086.1"/>
    </source>
</evidence>